<evidence type="ECO:0000313" key="5">
    <source>
        <dbReference type="Proteomes" id="UP001499993"/>
    </source>
</evidence>
<dbReference type="Proteomes" id="UP001499993">
    <property type="component" value="Unassembled WGS sequence"/>
</dbReference>
<accession>A0ABP9GE17</accession>
<feature type="compositionally biased region" description="Pro residues" evidence="1">
    <location>
        <begin position="42"/>
        <end position="79"/>
    </location>
</feature>
<feature type="transmembrane region" description="Helical" evidence="2">
    <location>
        <begin position="194"/>
        <end position="216"/>
    </location>
</feature>
<evidence type="ECO:0000256" key="2">
    <source>
        <dbReference type="SAM" id="Phobius"/>
    </source>
</evidence>
<dbReference type="EMBL" id="BAABIK010000006">
    <property type="protein sequence ID" value="GAA4935682.1"/>
    <property type="molecule type" value="Genomic_DNA"/>
</dbReference>
<keyword evidence="2" id="KW-0472">Membrane</keyword>
<feature type="transmembrane region" description="Helical" evidence="2">
    <location>
        <begin position="251"/>
        <end position="272"/>
    </location>
</feature>
<evidence type="ECO:0000256" key="1">
    <source>
        <dbReference type="SAM" id="MobiDB-lite"/>
    </source>
</evidence>
<feature type="signal peptide" evidence="3">
    <location>
        <begin position="1"/>
        <end position="20"/>
    </location>
</feature>
<evidence type="ECO:0000313" key="4">
    <source>
        <dbReference type="EMBL" id="GAA4935682.1"/>
    </source>
</evidence>
<sequence>MRTRYRVGFAVAAVALIVLAPVAAPLAPAVGAAPADAAVAAPAPPEPAPGTEPEPPPTPAPSPPPEDSPAPSPAPGAEPEPPEDTGSSGDGESDERQDGPPAAGGECGAFDYACKVNEAVNTWLVSTVTDMANAGLVTAAVGMIYTPPPTSGIEDAWEVSRGVVATTYVLVVTVAGVLVMTNPSVQTSASAKEVLPRLLLGFVGANASWFLCSLMADVGNGAALGLVSDTATPESVAQAVGRIIANPEGELFIIVLLFLVANLLAVFLYFAVLKSDRSHVVL</sequence>
<feature type="chain" id="PRO_5045549589" evidence="3">
    <location>
        <begin position="21"/>
        <end position="282"/>
    </location>
</feature>
<keyword evidence="2" id="KW-0812">Transmembrane</keyword>
<keyword evidence="5" id="KW-1185">Reference proteome</keyword>
<organism evidence="4 5">
    <name type="scientific">Streptomonospora halophila</name>
    <dbReference type="NCBI Taxonomy" id="427369"/>
    <lineage>
        <taxon>Bacteria</taxon>
        <taxon>Bacillati</taxon>
        <taxon>Actinomycetota</taxon>
        <taxon>Actinomycetes</taxon>
        <taxon>Streptosporangiales</taxon>
        <taxon>Nocardiopsidaceae</taxon>
        <taxon>Streptomonospora</taxon>
    </lineage>
</organism>
<keyword evidence="3" id="KW-0732">Signal</keyword>
<keyword evidence="2" id="KW-1133">Transmembrane helix</keyword>
<evidence type="ECO:0000256" key="3">
    <source>
        <dbReference type="SAM" id="SignalP"/>
    </source>
</evidence>
<protein>
    <submittedName>
        <fullName evidence="4">Uncharacterized protein</fullName>
    </submittedName>
</protein>
<gene>
    <name evidence="4" type="ORF">GCM10023224_15570</name>
</gene>
<reference evidence="5" key="1">
    <citation type="journal article" date="2019" name="Int. J. Syst. Evol. Microbiol.">
        <title>The Global Catalogue of Microorganisms (GCM) 10K type strain sequencing project: providing services to taxonomists for standard genome sequencing and annotation.</title>
        <authorList>
            <consortium name="The Broad Institute Genomics Platform"/>
            <consortium name="The Broad Institute Genome Sequencing Center for Infectious Disease"/>
            <person name="Wu L."/>
            <person name="Ma J."/>
        </authorList>
    </citation>
    <scope>NUCLEOTIDE SEQUENCE [LARGE SCALE GENOMIC DNA]</scope>
    <source>
        <strain evidence="5">JCM 18123</strain>
    </source>
</reference>
<feature type="region of interest" description="Disordered" evidence="1">
    <location>
        <begin position="39"/>
        <end position="104"/>
    </location>
</feature>
<feature type="transmembrane region" description="Helical" evidence="2">
    <location>
        <begin position="163"/>
        <end position="182"/>
    </location>
</feature>
<proteinExistence type="predicted"/>
<name>A0ABP9GE17_9ACTN</name>
<comment type="caution">
    <text evidence="4">The sequence shown here is derived from an EMBL/GenBank/DDBJ whole genome shotgun (WGS) entry which is preliminary data.</text>
</comment>